<dbReference type="GO" id="GO:0006082">
    <property type="term" value="P:organic acid metabolic process"/>
    <property type="evidence" value="ECO:0007669"/>
    <property type="project" value="TreeGrafter"/>
</dbReference>
<dbReference type="Gene3D" id="1.10.630.10">
    <property type="entry name" value="Cytochrome P450"/>
    <property type="match status" value="1"/>
</dbReference>
<keyword evidence="9" id="KW-0472">Membrane</keyword>
<evidence type="ECO:0000313" key="11">
    <source>
        <dbReference type="Proteomes" id="UP000735302"/>
    </source>
</evidence>
<dbReference type="PRINTS" id="PR00463">
    <property type="entry name" value="EP450I"/>
</dbReference>
<evidence type="ECO:0000256" key="9">
    <source>
        <dbReference type="SAM" id="Phobius"/>
    </source>
</evidence>
<dbReference type="GO" id="GO:0008395">
    <property type="term" value="F:steroid hydroxylase activity"/>
    <property type="evidence" value="ECO:0007669"/>
    <property type="project" value="TreeGrafter"/>
</dbReference>
<evidence type="ECO:0000313" key="10">
    <source>
        <dbReference type="EMBL" id="GFO49653.1"/>
    </source>
</evidence>
<organism evidence="10 11">
    <name type="scientific">Plakobranchus ocellatus</name>
    <dbReference type="NCBI Taxonomy" id="259542"/>
    <lineage>
        <taxon>Eukaryota</taxon>
        <taxon>Metazoa</taxon>
        <taxon>Spiralia</taxon>
        <taxon>Lophotrochozoa</taxon>
        <taxon>Mollusca</taxon>
        <taxon>Gastropoda</taxon>
        <taxon>Heterobranchia</taxon>
        <taxon>Euthyneura</taxon>
        <taxon>Panpulmonata</taxon>
        <taxon>Sacoglossa</taxon>
        <taxon>Placobranchoidea</taxon>
        <taxon>Plakobranchidae</taxon>
        <taxon>Plakobranchus</taxon>
    </lineage>
</organism>
<comment type="cofactor">
    <cofactor evidence="1 7">
        <name>heme</name>
        <dbReference type="ChEBI" id="CHEBI:30413"/>
    </cofactor>
</comment>
<dbReference type="InterPro" id="IPR036396">
    <property type="entry name" value="Cyt_P450_sf"/>
</dbReference>
<keyword evidence="6 8" id="KW-0503">Monooxygenase</keyword>
<comment type="similarity">
    <text evidence="2 8">Belongs to the cytochrome P450 family.</text>
</comment>
<keyword evidence="9" id="KW-0812">Transmembrane</keyword>
<evidence type="ECO:0000256" key="2">
    <source>
        <dbReference type="ARBA" id="ARBA00010617"/>
    </source>
</evidence>
<dbReference type="FunFam" id="1.10.630.10:FF:000036">
    <property type="entry name" value="CYtochrome P450 family"/>
    <property type="match status" value="1"/>
</dbReference>
<keyword evidence="11" id="KW-1185">Reference proteome</keyword>
<dbReference type="GO" id="GO:0005506">
    <property type="term" value="F:iron ion binding"/>
    <property type="evidence" value="ECO:0007669"/>
    <property type="project" value="InterPro"/>
</dbReference>
<dbReference type="GO" id="GO:0006805">
    <property type="term" value="P:xenobiotic metabolic process"/>
    <property type="evidence" value="ECO:0007669"/>
    <property type="project" value="TreeGrafter"/>
</dbReference>
<accession>A0AAV4DZG1</accession>
<dbReference type="Pfam" id="PF00067">
    <property type="entry name" value="p450"/>
    <property type="match status" value="1"/>
</dbReference>
<dbReference type="InterPro" id="IPR050182">
    <property type="entry name" value="Cytochrome_P450_fam2"/>
</dbReference>
<dbReference type="Proteomes" id="UP000735302">
    <property type="component" value="Unassembled WGS sequence"/>
</dbReference>
<dbReference type="PANTHER" id="PTHR24300">
    <property type="entry name" value="CYTOCHROME P450 508A4-RELATED"/>
    <property type="match status" value="1"/>
</dbReference>
<keyword evidence="9" id="KW-1133">Transmembrane helix</keyword>
<evidence type="ECO:0000256" key="6">
    <source>
        <dbReference type="ARBA" id="ARBA00023033"/>
    </source>
</evidence>
<dbReference type="GO" id="GO:0020037">
    <property type="term" value="F:heme binding"/>
    <property type="evidence" value="ECO:0007669"/>
    <property type="project" value="InterPro"/>
</dbReference>
<feature type="binding site" description="axial binding residue" evidence="7">
    <location>
        <position position="449"/>
    </location>
    <ligand>
        <name>heme</name>
        <dbReference type="ChEBI" id="CHEBI:30413"/>
    </ligand>
    <ligandPart>
        <name>Fe</name>
        <dbReference type="ChEBI" id="CHEBI:18248"/>
    </ligandPart>
</feature>
<keyword evidence="5 7" id="KW-0408">Iron</keyword>
<keyword evidence="3 7" id="KW-0479">Metal-binding</keyword>
<sequence>MADFVDATGITWALVAASIGALVYWAWSHLKPKYSGYNIPPFPVKGSFLLGHLPMWLKTQDREIVLKFREKAGDVFSLDLMGNLLVVVSGYDAIKEVMVNRWTEAPNRPTEPSSHAVDEAGLGVINSEGELWKKERRTMLEILRSFGMGKNILAEKIQEEFNVFIDKMSSLNGQPVDTKDLLSICTSNIICSIIVGERFDHDDPHFVQLVDNLSFTTHNSPGFALNFLIGIARILPVDVFGFKAWRNRILQTRKEFSVPHINKEKEHFSTGEASTSYITSYLGTMQEELEKNSSISLSEESLIATIRGLFGAGTDTTSNTIYWCILLCLHHPEIQDKVYEEISEKVGHGRGVTINDKPNLPYLDAVIRETQRYASLVPILARKVIESFKLNGYTIPKDSLVILNMHSCHHDAKTWGDPEKFRPERFLGAKGNLINQDEFIPFGLGKRSCPGGALAKMELFIFMASLFQRFRFEPEISGELPPLSGYYGILYTPDNYKVRFVERLTQ</sequence>
<feature type="transmembrane region" description="Helical" evidence="9">
    <location>
        <begin position="7"/>
        <end position="27"/>
    </location>
</feature>
<evidence type="ECO:0000256" key="5">
    <source>
        <dbReference type="ARBA" id="ARBA00023004"/>
    </source>
</evidence>
<dbReference type="InterPro" id="IPR001128">
    <property type="entry name" value="Cyt_P450"/>
</dbReference>
<evidence type="ECO:0000256" key="7">
    <source>
        <dbReference type="PIRSR" id="PIRSR602401-1"/>
    </source>
</evidence>
<evidence type="ECO:0000256" key="3">
    <source>
        <dbReference type="ARBA" id="ARBA00022723"/>
    </source>
</evidence>
<dbReference type="GO" id="GO:0005737">
    <property type="term" value="C:cytoplasm"/>
    <property type="evidence" value="ECO:0007669"/>
    <property type="project" value="TreeGrafter"/>
</dbReference>
<reference evidence="10 11" key="1">
    <citation type="journal article" date="2021" name="Elife">
        <title>Chloroplast acquisition without the gene transfer in kleptoplastic sea slugs, Plakobranchus ocellatus.</title>
        <authorList>
            <person name="Maeda T."/>
            <person name="Takahashi S."/>
            <person name="Yoshida T."/>
            <person name="Shimamura S."/>
            <person name="Takaki Y."/>
            <person name="Nagai Y."/>
            <person name="Toyoda A."/>
            <person name="Suzuki Y."/>
            <person name="Arimoto A."/>
            <person name="Ishii H."/>
            <person name="Satoh N."/>
            <person name="Nishiyama T."/>
            <person name="Hasebe M."/>
            <person name="Maruyama T."/>
            <person name="Minagawa J."/>
            <person name="Obokata J."/>
            <person name="Shigenobu S."/>
        </authorList>
    </citation>
    <scope>NUCLEOTIDE SEQUENCE [LARGE SCALE GENOMIC DNA]</scope>
</reference>
<keyword evidence="7 8" id="KW-0349">Heme</keyword>
<keyword evidence="4 8" id="KW-0560">Oxidoreductase</keyword>
<evidence type="ECO:0000256" key="1">
    <source>
        <dbReference type="ARBA" id="ARBA00001971"/>
    </source>
</evidence>
<evidence type="ECO:0000256" key="4">
    <source>
        <dbReference type="ARBA" id="ARBA00023002"/>
    </source>
</evidence>
<dbReference type="PANTHER" id="PTHR24300:SF403">
    <property type="entry name" value="CYTOCHROME P450 306A1"/>
    <property type="match status" value="1"/>
</dbReference>
<dbReference type="InterPro" id="IPR017972">
    <property type="entry name" value="Cyt_P450_CS"/>
</dbReference>
<dbReference type="PROSITE" id="PS00086">
    <property type="entry name" value="CYTOCHROME_P450"/>
    <property type="match status" value="1"/>
</dbReference>
<proteinExistence type="inferred from homology"/>
<evidence type="ECO:0000256" key="8">
    <source>
        <dbReference type="RuleBase" id="RU000461"/>
    </source>
</evidence>
<dbReference type="GO" id="GO:0016712">
    <property type="term" value="F:oxidoreductase activity, acting on paired donors, with incorporation or reduction of molecular oxygen, reduced flavin or flavoprotein as one donor, and incorporation of one atom of oxygen"/>
    <property type="evidence" value="ECO:0007669"/>
    <property type="project" value="TreeGrafter"/>
</dbReference>
<name>A0AAV4DZG1_9GAST</name>
<dbReference type="AlphaFoldDB" id="A0AAV4DZG1"/>
<gene>
    <name evidence="10" type="ORF">PoB_007615800</name>
</gene>
<comment type="caution">
    <text evidence="10">The sequence shown here is derived from an EMBL/GenBank/DDBJ whole genome shotgun (WGS) entry which is preliminary data.</text>
</comment>
<dbReference type="PRINTS" id="PR00385">
    <property type="entry name" value="P450"/>
</dbReference>
<dbReference type="SUPFAM" id="SSF48264">
    <property type="entry name" value="Cytochrome P450"/>
    <property type="match status" value="1"/>
</dbReference>
<dbReference type="EMBL" id="BLXT01008494">
    <property type="protein sequence ID" value="GFO49653.1"/>
    <property type="molecule type" value="Genomic_DNA"/>
</dbReference>
<protein>
    <submittedName>
        <fullName evidence="10">Cytochrome p450 2j5</fullName>
    </submittedName>
</protein>
<dbReference type="InterPro" id="IPR002401">
    <property type="entry name" value="Cyt_P450_E_grp-I"/>
</dbReference>